<evidence type="ECO:0000256" key="5">
    <source>
        <dbReference type="PROSITE-ProRule" id="PRU10015"/>
    </source>
</evidence>
<dbReference type="Gene3D" id="2.40.50.140">
    <property type="entry name" value="Nucleic acid-binding proteins"/>
    <property type="match status" value="1"/>
</dbReference>
<protein>
    <submittedName>
        <fullName evidence="7">23S rRNA (Uracil(1939)-C(5))-methyltransferase RlmD</fullName>
    </submittedName>
</protein>
<evidence type="ECO:0000259" key="6">
    <source>
        <dbReference type="PROSITE" id="PS50926"/>
    </source>
</evidence>
<comment type="caution">
    <text evidence="7">The sequence shown here is derived from an EMBL/GenBank/DDBJ whole genome shotgun (WGS) entry which is preliminary data.</text>
</comment>
<gene>
    <name evidence="7" type="ORF">COY52_11725</name>
</gene>
<feature type="binding site" evidence="4">
    <location>
        <position position="339"/>
    </location>
    <ligand>
        <name>S-adenosyl-L-methionine</name>
        <dbReference type="ChEBI" id="CHEBI:59789"/>
    </ligand>
</feature>
<dbReference type="Pfam" id="PF05958">
    <property type="entry name" value="tRNA_U5-meth_tr"/>
    <property type="match status" value="1"/>
</dbReference>
<feature type="active site" evidence="5">
    <location>
        <position position="414"/>
    </location>
</feature>
<evidence type="ECO:0000313" key="7">
    <source>
        <dbReference type="EMBL" id="PIZ14617.1"/>
    </source>
</evidence>
<dbReference type="PROSITE" id="PS50926">
    <property type="entry name" value="TRAM"/>
    <property type="match status" value="1"/>
</dbReference>
<dbReference type="Proteomes" id="UP000229307">
    <property type="component" value="Unassembled WGS sequence"/>
</dbReference>
<feature type="active site" description="Nucleophile" evidence="4">
    <location>
        <position position="414"/>
    </location>
</feature>
<accession>A0A2M7S501</accession>
<dbReference type="FunFam" id="2.40.50.1070:FF:000003">
    <property type="entry name" value="23S rRNA (Uracil-5-)-methyltransferase RumA"/>
    <property type="match status" value="1"/>
</dbReference>
<keyword evidence="3 4" id="KW-0949">S-adenosyl-L-methionine</keyword>
<evidence type="ECO:0000256" key="1">
    <source>
        <dbReference type="ARBA" id="ARBA00022603"/>
    </source>
</evidence>
<dbReference type="Gene3D" id="3.40.50.150">
    <property type="entry name" value="Vaccinia Virus protein VP39"/>
    <property type="match status" value="1"/>
</dbReference>
<dbReference type="PANTHER" id="PTHR11061:SF30">
    <property type="entry name" value="TRNA (URACIL(54)-C(5))-METHYLTRANSFERASE"/>
    <property type="match status" value="1"/>
</dbReference>
<evidence type="ECO:0000256" key="2">
    <source>
        <dbReference type="ARBA" id="ARBA00022679"/>
    </source>
</evidence>
<dbReference type="SUPFAM" id="SSF53335">
    <property type="entry name" value="S-adenosyl-L-methionine-dependent methyltransferases"/>
    <property type="match status" value="1"/>
</dbReference>
<reference evidence="8" key="1">
    <citation type="submission" date="2017-09" db="EMBL/GenBank/DDBJ databases">
        <title>Depth-based differentiation of microbial function through sediment-hosted aquifers and enrichment of novel symbionts in the deep terrestrial subsurface.</title>
        <authorList>
            <person name="Probst A.J."/>
            <person name="Ladd B."/>
            <person name="Jarett J.K."/>
            <person name="Geller-Mcgrath D.E."/>
            <person name="Sieber C.M.K."/>
            <person name="Emerson J.B."/>
            <person name="Anantharaman K."/>
            <person name="Thomas B.C."/>
            <person name="Malmstrom R."/>
            <person name="Stieglmeier M."/>
            <person name="Klingl A."/>
            <person name="Woyke T."/>
            <person name="Ryan C.M."/>
            <person name="Banfield J.F."/>
        </authorList>
    </citation>
    <scope>NUCLEOTIDE SEQUENCE [LARGE SCALE GENOMIC DNA]</scope>
</reference>
<dbReference type="InterPro" id="IPR029063">
    <property type="entry name" value="SAM-dependent_MTases_sf"/>
</dbReference>
<feature type="binding site" evidence="4">
    <location>
        <position position="387"/>
    </location>
    <ligand>
        <name>S-adenosyl-L-methionine</name>
        <dbReference type="ChEBI" id="CHEBI:59789"/>
    </ligand>
</feature>
<dbReference type="PROSITE" id="PS01230">
    <property type="entry name" value="TRMA_1"/>
    <property type="match status" value="1"/>
</dbReference>
<dbReference type="InterPro" id="IPR030390">
    <property type="entry name" value="MeTrfase_TrmA_AS"/>
</dbReference>
<dbReference type="FunFam" id="3.40.50.150:FF:000009">
    <property type="entry name" value="23S rRNA (Uracil(1939)-C(5))-methyltransferase RlmD"/>
    <property type="match status" value="1"/>
</dbReference>
<dbReference type="PROSITE" id="PS01231">
    <property type="entry name" value="TRMA_2"/>
    <property type="match status" value="1"/>
</dbReference>
<keyword evidence="2 4" id="KW-0808">Transferase</keyword>
<dbReference type="InterPro" id="IPR002792">
    <property type="entry name" value="TRAM_dom"/>
</dbReference>
<keyword evidence="1 4" id="KW-0489">Methyltransferase</keyword>
<proteinExistence type="inferred from homology"/>
<comment type="similarity">
    <text evidence="4">Belongs to the class I-like SAM-binding methyltransferase superfamily. RNA M5U methyltransferase family.</text>
</comment>
<dbReference type="EMBL" id="PFMR01000322">
    <property type="protein sequence ID" value="PIZ14617.1"/>
    <property type="molecule type" value="Genomic_DNA"/>
</dbReference>
<organism evidence="7 8">
    <name type="scientific">Candidatus Desantisbacteria bacterium CG_4_10_14_0_8_um_filter_48_22</name>
    <dbReference type="NCBI Taxonomy" id="1974543"/>
    <lineage>
        <taxon>Bacteria</taxon>
        <taxon>Candidatus Desantisiibacteriota</taxon>
    </lineage>
</organism>
<feature type="binding site" evidence="4">
    <location>
        <position position="289"/>
    </location>
    <ligand>
        <name>S-adenosyl-L-methionine</name>
        <dbReference type="ChEBI" id="CHEBI:59789"/>
    </ligand>
</feature>
<dbReference type="InterPro" id="IPR030391">
    <property type="entry name" value="MeTrfase_TrmA_CS"/>
</dbReference>
<name>A0A2M7S501_9BACT</name>
<feature type="domain" description="TRAM" evidence="6">
    <location>
        <begin position="1"/>
        <end position="58"/>
    </location>
</feature>
<evidence type="ECO:0000256" key="3">
    <source>
        <dbReference type="ARBA" id="ARBA00022691"/>
    </source>
</evidence>
<dbReference type="PROSITE" id="PS51687">
    <property type="entry name" value="SAM_MT_RNA_M5U"/>
    <property type="match status" value="1"/>
</dbReference>
<evidence type="ECO:0000256" key="4">
    <source>
        <dbReference type="PROSITE-ProRule" id="PRU01024"/>
    </source>
</evidence>
<dbReference type="InterPro" id="IPR010280">
    <property type="entry name" value="U5_MeTrfase_fam"/>
</dbReference>
<dbReference type="CDD" id="cd02440">
    <property type="entry name" value="AdoMet_MTases"/>
    <property type="match status" value="1"/>
</dbReference>
<dbReference type="NCBIfam" id="TIGR00479">
    <property type="entry name" value="rumA"/>
    <property type="match status" value="1"/>
</dbReference>
<dbReference type="GO" id="GO:0070041">
    <property type="term" value="F:rRNA (uridine-C5-)-methyltransferase activity"/>
    <property type="evidence" value="ECO:0007669"/>
    <property type="project" value="TreeGrafter"/>
</dbReference>
<dbReference type="AlphaFoldDB" id="A0A2M7S501"/>
<dbReference type="SUPFAM" id="SSF50249">
    <property type="entry name" value="Nucleic acid-binding proteins"/>
    <property type="match status" value="1"/>
</dbReference>
<dbReference type="InterPro" id="IPR012340">
    <property type="entry name" value="NA-bd_OB-fold"/>
</dbReference>
<dbReference type="GO" id="GO:0070475">
    <property type="term" value="P:rRNA base methylation"/>
    <property type="evidence" value="ECO:0007669"/>
    <property type="project" value="TreeGrafter"/>
</dbReference>
<dbReference type="PANTHER" id="PTHR11061">
    <property type="entry name" value="RNA M5U METHYLTRANSFERASE"/>
    <property type="match status" value="1"/>
</dbReference>
<sequence length="458" mass="50788">MNKGETVILKIEKLDATGKGIAKPEGFVVFVQGGLPGQKLKVRIEKKKLNYAEGTVLEVLERSGMETKPLCSVFPRCGGCTWQTLPYKEQLRIKEELAKEMLLHIGKLDASSMLPIIASPSERHYRNKMEFSFSLNENNEPVLGLHERGFFSRVVEIKDCVLLSPESNKILAFFSRFAKEFNLPVYDPRTHQGLFRHLIIREGKNTGERMVNLVTTSSNLIAWPDDLIHQFASFTGREGIEVHSLLHTVNDKVSDIAFGEKTNILKGRNYITERIDNLLFKVSPYSFFQTNSGGTAVLYRKIKELAGPGKEKSVMDLYCGAGGIGLYVAGEARKVIGVDSFPQAIEDANENAGLNGITNAGFFLEEAKDFVAQMVRMKESIDVMIADPPREGLSPVIIKGISLISPGKIIYVSCNPATMARDLAAFAGFGYKINSIQPVDLFPHTPHIECVADLENTN</sequence>
<feature type="binding site" evidence="4">
    <location>
        <position position="318"/>
    </location>
    <ligand>
        <name>S-adenosyl-L-methionine</name>
        <dbReference type="ChEBI" id="CHEBI:59789"/>
    </ligand>
</feature>
<dbReference type="Pfam" id="PF01938">
    <property type="entry name" value="TRAM"/>
    <property type="match status" value="1"/>
</dbReference>
<evidence type="ECO:0000313" key="8">
    <source>
        <dbReference type="Proteomes" id="UP000229307"/>
    </source>
</evidence>
<dbReference type="Gene3D" id="2.40.50.1070">
    <property type="match status" value="1"/>
</dbReference>